<proteinExistence type="predicted"/>
<keyword evidence="5" id="KW-1185">Reference proteome</keyword>
<feature type="region of interest" description="Disordered" evidence="1">
    <location>
        <begin position="1"/>
        <end position="79"/>
    </location>
</feature>
<feature type="compositionally biased region" description="Low complexity" evidence="1">
    <location>
        <begin position="1"/>
        <end position="57"/>
    </location>
</feature>
<dbReference type="InterPro" id="IPR036282">
    <property type="entry name" value="Glutathione-S-Trfase_C_sf"/>
</dbReference>
<dbReference type="InterPro" id="IPR004045">
    <property type="entry name" value="Glutathione_S-Trfase_N"/>
</dbReference>
<dbReference type="EMBL" id="NPEX01000015">
    <property type="protein sequence ID" value="RAI45456.1"/>
    <property type="molecule type" value="Genomic_DNA"/>
</dbReference>
<organism evidence="4 5">
    <name type="scientific">Rhodoplanes roseus</name>
    <dbReference type="NCBI Taxonomy" id="29409"/>
    <lineage>
        <taxon>Bacteria</taxon>
        <taxon>Pseudomonadati</taxon>
        <taxon>Pseudomonadota</taxon>
        <taxon>Alphaproteobacteria</taxon>
        <taxon>Hyphomicrobiales</taxon>
        <taxon>Nitrobacteraceae</taxon>
        <taxon>Rhodoplanes</taxon>
    </lineage>
</organism>
<dbReference type="InterPro" id="IPR036249">
    <property type="entry name" value="Thioredoxin-like_sf"/>
</dbReference>
<evidence type="ECO:0000313" key="5">
    <source>
        <dbReference type="Proteomes" id="UP000249130"/>
    </source>
</evidence>
<evidence type="ECO:0000259" key="3">
    <source>
        <dbReference type="PROSITE" id="PS50405"/>
    </source>
</evidence>
<dbReference type="SUPFAM" id="SSF52833">
    <property type="entry name" value="Thioredoxin-like"/>
    <property type="match status" value="1"/>
</dbReference>
<dbReference type="Gene3D" id="1.20.1050.10">
    <property type="match status" value="1"/>
</dbReference>
<dbReference type="Gene3D" id="3.40.30.10">
    <property type="entry name" value="Glutaredoxin"/>
    <property type="match status" value="1"/>
</dbReference>
<dbReference type="AlphaFoldDB" id="A0A327L532"/>
<reference evidence="4 5" key="1">
    <citation type="submission" date="2017-07" db="EMBL/GenBank/DDBJ databases">
        <title>Draft Genome Sequences of Select Purple Nonsulfur Bacteria.</title>
        <authorList>
            <person name="Lasarre B."/>
            <person name="Mckinlay J.B."/>
        </authorList>
    </citation>
    <scope>NUCLEOTIDE SEQUENCE [LARGE SCALE GENOMIC DNA]</scope>
    <source>
        <strain evidence="4 5">DSM 5909</strain>
    </source>
</reference>
<dbReference type="CDD" id="cd03048">
    <property type="entry name" value="GST_N_Ure2p_like"/>
    <property type="match status" value="1"/>
</dbReference>
<dbReference type="InterPro" id="IPR010987">
    <property type="entry name" value="Glutathione-S-Trfase_C-like"/>
</dbReference>
<dbReference type="Proteomes" id="UP000249130">
    <property type="component" value="Unassembled WGS sequence"/>
</dbReference>
<evidence type="ECO:0000313" key="4">
    <source>
        <dbReference type="EMBL" id="RAI45456.1"/>
    </source>
</evidence>
<dbReference type="OrthoDB" id="9803562at2"/>
<feature type="domain" description="GST C-terminal" evidence="3">
    <location>
        <begin position="191"/>
        <end position="313"/>
    </location>
</feature>
<dbReference type="SUPFAM" id="SSF47616">
    <property type="entry name" value="GST C-terminal domain-like"/>
    <property type="match status" value="1"/>
</dbReference>
<dbReference type="PANTHER" id="PTHR44051:SF19">
    <property type="entry name" value="DISULFIDE-BOND OXIDOREDUCTASE YFCG"/>
    <property type="match status" value="1"/>
</dbReference>
<dbReference type="SFLD" id="SFLDS00019">
    <property type="entry name" value="Glutathione_Transferase_(cytos"/>
    <property type="match status" value="1"/>
</dbReference>
<feature type="compositionally biased region" description="Low complexity" evidence="1">
    <location>
        <begin position="66"/>
        <end position="79"/>
    </location>
</feature>
<dbReference type="SFLD" id="SFLDG00358">
    <property type="entry name" value="Main_(cytGST)"/>
    <property type="match status" value="1"/>
</dbReference>
<dbReference type="GO" id="GO:0016740">
    <property type="term" value="F:transferase activity"/>
    <property type="evidence" value="ECO:0007669"/>
    <property type="project" value="UniProtKB-KW"/>
</dbReference>
<dbReference type="PANTHER" id="PTHR44051">
    <property type="entry name" value="GLUTATHIONE S-TRANSFERASE-RELATED"/>
    <property type="match status" value="1"/>
</dbReference>
<keyword evidence="4" id="KW-0808">Transferase</keyword>
<dbReference type="Pfam" id="PF00043">
    <property type="entry name" value="GST_C"/>
    <property type="match status" value="1"/>
</dbReference>
<dbReference type="InterPro" id="IPR004046">
    <property type="entry name" value="GST_C"/>
</dbReference>
<evidence type="ECO:0000256" key="1">
    <source>
        <dbReference type="SAM" id="MobiDB-lite"/>
    </source>
</evidence>
<gene>
    <name evidence="4" type="ORF">CH341_03860</name>
</gene>
<dbReference type="CDD" id="cd10291">
    <property type="entry name" value="GST_C_YfcG_like"/>
    <property type="match status" value="1"/>
</dbReference>
<accession>A0A327L532</accession>
<evidence type="ECO:0000259" key="2">
    <source>
        <dbReference type="PROSITE" id="PS50404"/>
    </source>
</evidence>
<sequence>MARSPKSPSRSTTSARSRTTARPKASASAESPSRAKAPTRPKTAATPGRVPAASKQTAKSKKITKSKSGAAATSRAPARAVAKKAAVAARPAARRPVAKAAAPIELFYWSTPNGWKITIMLEECRLPYVVRPVNIGAGEQFKPEFLAIAPNNRIPAIVDPDGPGRKPISVFESGAILQYLGRKTGKLYPADERGRVEVEQWLMWQMGGLGPMAGQAHHFRIYAPEQVPYAIKRYTDECNRLYGVMNRRLADREFLAGKYSIADIACVGWASRNERQGQDIADFPHVKRWLDTMLARPAVARGMAVAAEAAATVDMKDPAIQALLFGQRAR</sequence>
<dbReference type="SFLD" id="SFLDG01151">
    <property type="entry name" value="Main.2:_Nu-like"/>
    <property type="match status" value="1"/>
</dbReference>
<dbReference type="PROSITE" id="PS50405">
    <property type="entry name" value="GST_CTER"/>
    <property type="match status" value="1"/>
</dbReference>
<comment type="caution">
    <text evidence="4">The sequence shown here is derived from an EMBL/GenBank/DDBJ whole genome shotgun (WGS) entry which is preliminary data.</text>
</comment>
<protein>
    <submittedName>
        <fullName evidence="4">Glutathione S-transferase</fullName>
    </submittedName>
</protein>
<dbReference type="Pfam" id="PF13409">
    <property type="entry name" value="GST_N_2"/>
    <property type="match status" value="1"/>
</dbReference>
<feature type="domain" description="GST N-terminal" evidence="2">
    <location>
        <begin position="101"/>
        <end position="188"/>
    </location>
</feature>
<name>A0A327L532_9BRAD</name>
<dbReference type="InterPro" id="IPR040079">
    <property type="entry name" value="Glutathione_S-Trfase"/>
</dbReference>
<dbReference type="PROSITE" id="PS50404">
    <property type="entry name" value="GST_NTER"/>
    <property type="match status" value="1"/>
</dbReference>